<evidence type="ECO:0000313" key="9">
    <source>
        <dbReference type="EMBL" id="GGO83385.1"/>
    </source>
</evidence>
<accession>A0A918DV42</accession>
<keyword evidence="4 8" id="KW-1003">Cell membrane</keyword>
<feature type="transmembrane region" description="Helical" evidence="8">
    <location>
        <begin position="229"/>
        <end position="249"/>
    </location>
</feature>
<feature type="transmembrane region" description="Helical" evidence="8">
    <location>
        <begin position="134"/>
        <end position="158"/>
    </location>
</feature>
<keyword evidence="3" id="KW-0813">Transport</keyword>
<feature type="transmembrane region" description="Helical" evidence="8">
    <location>
        <begin position="170"/>
        <end position="191"/>
    </location>
</feature>
<feature type="transmembrane region" description="Helical" evidence="8">
    <location>
        <begin position="103"/>
        <end position="122"/>
    </location>
</feature>
<dbReference type="GO" id="GO:0005886">
    <property type="term" value="C:plasma membrane"/>
    <property type="evidence" value="ECO:0007669"/>
    <property type="project" value="UniProtKB-SubCell"/>
</dbReference>
<feature type="transmembrane region" description="Helical" evidence="8">
    <location>
        <begin position="197"/>
        <end position="217"/>
    </location>
</feature>
<gene>
    <name evidence="9" type="ORF">GCM10011348_27030</name>
</gene>
<evidence type="ECO:0000256" key="8">
    <source>
        <dbReference type="RuleBase" id="RU363041"/>
    </source>
</evidence>
<evidence type="ECO:0000313" key="10">
    <source>
        <dbReference type="Proteomes" id="UP000599578"/>
    </source>
</evidence>
<dbReference type="Pfam" id="PF01925">
    <property type="entry name" value="TauE"/>
    <property type="match status" value="1"/>
</dbReference>
<comment type="caution">
    <text evidence="9">The sequence shown here is derived from an EMBL/GenBank/DDBJ whole genome shotgun (WGS) entry which is preliminary data.</text>
</comment>
<feature type="transmembrane region" description="Helical" evidence="8">
    <location>
        <begin position="49"/>
        <end position="65"/>
    </location>
</feature>
<proteinExistence type="inferred from homology"/>
<organism evidence="9 10">
    <name type="scientific">Marinobacterium nitratireducens</name>
    <dbReference type="NCBI Taxonomy" id="518897"/>
    <lineage>
        <taxon>Bacteria</taxon>
        <taxon>Pseudomonadati</taxon>
        <taxon>Pseudomonadota</taxon>
        <taxon>Gammaproteobacteria</taxon>
        <taxon>Oceanospirillales</taxon>
        <taxon>Oceanospirillaceae</taxon>
        <taxon>Marinobacterium</taxon>
    </lineage>
</organism>
<dbReference type="Proteomes" id="UP000599578">
    <property type="component" value="Unassembled WGS sequence"/>
</dbReference>
<comment type="similarity">
    <text evidence="2 8">Belongs to the 4-toluene sulfonate uptake permease (TSUP) (TC 2.A.102) family.</text>
</comment>
<evidence type="ECO:0000256" key="6">
    <source>
        <dbReference type="ARBA" id="ARBA00022989"/>
    </source>
</evidence>
<dbReference type="AlphaFoldDB" id="A0A918DV42"/>
<dbReference type="InterPro" id="IPR002781">
    <property type="entry name" value="TM_pro_TauE-like"/>
</dbReference>
<dbReference type="InterPro" id="IPR052017">
    <property type="entry name" value="TSUP"/>
</dbReference>
<evidence type="ECO:0000256" key="4">
    <source>
        <dbReference type="ARBA" id="ARBA00022475"/>
    </source>
</evidence>
<feature type="transmembrane region" description="Helical" evidence="8">
    <location>
        <begin position="77"/>
        <end position="96"/>
    </location>
</feature>
<protein>
    <recommendedName>
        <fullName evidence="8">Probable membrane transporter protein</fullName>
    </recommendedName>
</protein>
<evidence type="ECO:0000256" key="3">
    <source>
        <dbReference type="ARBA" id="ARBA00022448"/>
    </source>
</evidence>
<comment type="subcellular location">
    <subcellularLocation>
        <location evidence="1 8">Cell membrane</location>
        <topology evidence="1 8">Multi-pass membrane protein</topology>
    </subcellularLocation>
</comment>
<keyword evidence="10" id="KW-1185">Reference proteome</keyword>
<keyword evidence="7 8" id="KW-0472">Membrane</keyword>
<reference evidence="9 10" key="1">
    <citation type="journal article" date="2014" name="Int. J. Syst. Evol. Microbiol.">
        <title>Complete genome sequence of Corynebacterium casei LMG S-19264T (=DSM 44701T), isolated from a smear-ripened cheese.</title>
        <authorList>
            <consortium name="US DOE Joint Genome Institute (JGI-PGF)"/>
            <person name="Walter F."/>
            <person name="Albersmeier A."/>
            <person name="Kalinowski J."/>
            <person name="Ruckert C."/>
        </authorList>
    </citation>
    <scope>NUCLEOTIDE SEQUENCE [LARGE SCALE GENOMIC DNA]</scope>
    <source>
        <strain evidence="9 10">CGMCC 1.7286</strain>
    </source>
</reference>
<evidence type="ECO:0000256" key="5">
    <source>
        <dbReference type="ARBA" id="ARBA00022692"/>
    </source>
</evidence>
<name>A0A918DV42_9GAMM</name>
<dbReference type="PANTHER" id="PTHR30269">
    <property type="entry name" value="TRANSMEMBRANE PROTEIN YFCA"/>
    <property type="match status" value="1"/>
</dbReference>
<evidence type="ECO:0000256" key="2">
    <source>
        <dbReference type="ARBA" id="ARBA00009142"/>
    </source>
</evidence>
<dbReference type="EMBL" id="BMLT01000006">
    <property type="protein sequence ID" value="GGO83385.1"/>
    <property type="molecule type" value="Genomic_DNA"/>
</dbReference>
<sequence length="250" mass="26354">MEGAELTPLELIYSATALGVAGGIKGYAGIGLPMIAIPALAMLLPMDRAIALMVLPVLLANLWQARNLPRELLDNHWFSVLAVSLLLGIAGGYLLLPADSRFLSLMVGVSMTAFSLLCLTGYRLSISSSVRRPLAVVFGCTAGLIGGSTSLYGWPLVIFLSSAGLPPRQFVATISCLYLVGHLGFMLSTGLQLNLTLSGVGQSMLACGPVFVGIAAGQWLRARSGEQQLFYQLVYLLMLIGGAGLILQVL</sequence>
<keyword evidence="5 8" id="KW-0812">Transmembrane</keyword>
<dbReference type="PANTHER" id="PTHR30269:SF32">
    <property type="entry name" value="MEMBRANE TRANSPORTER PROTEIN-RELATED"/>
    <property type="match status" value="1"/>
</dbReference>
<evidence type="ECO:0000256" key="7">
    <source>
        <dbReference type="ARBA" id="ARBA00023136"/>
    </source>
</evidence>
<feature type="transmembrane region" description="Helical" evidence="8">
    <location>
        <begin position="12"/>
        <end position="37"/>
    </location>
</feature>
<evidence type="ECO:0000256" key="1">
    <source>
        <dbReference type="ARBA" id="ARBA00004651"/>
    </source>
</evidence>
<keyword evidence="6 8" id="KW-1133">Transmembrane helix</keyword>